<proteinExistence type="predicted"/>
<accession>A0A2N9LTP0</accession>
<dbReference type="AlphaFoldDB" id="A0A2N9LTP0"/>
<reference evidence="2" key="1">
    <citation type="submission" date="2018-02" db="EMBL/GenBank/DDBJ databases">
        <authorList>
            <person name="Hausmann B."/>
        </authorList>
    </citation>
    <scope>NUCLEOTIDE SEQUENCE [LARGE SCALE GENOMIC DNA]</scope>
    <source>
        <strain evidence="2">Peat soil MAG SbA5</strain>
    </source>
</reference>
<evidence type="ECO:0000313" key="2">
    <source>
        <dbReference type="Proteomes" id="UP000239735"/>
    </source>
</evidence>
<gene>
    <name evidence="1" type="ORF">SBA5_550023</name>
</gene>
<evidence type="ECO:0000313" key="1">
    <source>
        <dbReference type="EMBL" id="SPE26600.1"/>
    </source>
</evidence>
<dbReference type="EMBL" id="OKRB01000114">
    <property type="protein sequence ID" value="SPE26600.1"/>
    <property type="molecule type" value="Genomic_DNA"/>
</dbReference>
<sequence length="56" mass="5980">MTGANGWQVVGRELTDRTLPARAVQKIHECFPGPGRLKCLLISTPSPLPSPRGVLG</sequence>
<organism evidence="1 2">
    <name type="scientific">Candidatus Sulfuritelmatomonas gaucii</name>
    <dbReference type="NCBI Taxonomy" id="2043161"/>
    <lineage>
        <taxon>Bacteria</taxon>
        <taxon>Pseudomonadati</taxon>
        <taxon>Acidobacteriota</taxon>
        <taxon>Terriglobia</taxon>
        <taxon>Terriglobales</taxon>
        <taxon>Acidobacteriaceae</taxon>
        <taxon>Candidatus Sulfuritelmatomonas</taxon>
    </lineage>
</organism>
<protein>
    <submittedName>
        <fullName evidence="1">Uncharacterized protein</fullName>
    </submittedName>
</protein>
<dbReference type="Proteomes" id="UP000239735">
    <property type="component" value="Unassembled WGS sequence"/>
</dbReference>
<name>A0A2N9LTP0_9BACT</name>